<dbReference type="EMBL" id="MBTG01000059">
    <property type="protein sequence ID" value="OPH47412.1"/>
    <property type="molecule type" value="Genomic_DNA"/>
</dbReference>
<reference evidence="2" key="1">
    <citation type="submission" date="2016-07" db="EMBL/GenBank/DDBJ databases">
        <authorList>
            <person name="Florea S."/>
            <person name="Webb J.S."/>
            <person name="Jaromczyk J."/>
            <person name="Schardl C.L."/>
        </authorList>
    </citation>
    <scope>NUCLEOTIDE SEQUENCE [LARGE SCALE GENOMIC DNA]</scope>
    <source>
        <strain evidence="2">CY1</strain>
    </source>
</reference>
<dbReference type="STRING" id="1469647.BC351_39980"/>
<protein>
    <submittedName>
        <fullName evidence="1">Uncharacterized protein</fullName>
    </submittedName>
</protein>
<dbReference type="AlphaFoldDB" id="A0A1V4H879"/>
<name>A0A1V4H879_9BACL</name>
<comment type="caution">
    <text evidence="1">The sequence shown here is derived from an EMBL/GenBank/DDBJ whole genome shotgun (WGS) entry which is preliminary data.</text>
</comment>
<accession>A0A1V4H879</accession>
<gene>
    <name evidence="1" type="ORF">BC351_39980</name>
</gene>
<dbReference type="Proteomes" id="UP000190626">
    <property type="component" value="Unassembled WGS sequence"/>
</dbReference>
<proteinExistence type="predicted"/>
<evidence type="ECO:0000313" key="2">
    <source>
        <dbReference type="Proteomes" id="UP000190626"/>
    </source>
</evidence>
<keyword evidence="2" id="KW-1185">Reference proteome</keyword>
<sequence>MWGCPEANTKLKDGSSLQSGTHIYPIAAEGIHTVFVENMNSSICKQMMELLGEMLGVSSL</sequence>
<organism evidence="1 2">
    <name type="scientific">Paenibacillus ferrarius</name>
    <dbReference type="NCBI Taxonomy" id="1469647"/>
    <lineage>
        <taxon>Bacteria</taxon>
        <taxon>Bacillati</taxon>
        <taxon>Bacillota</taxon>
        <taxon>Bacilli</taxon>
        <taxon>Bacillales</taxon>
        <taxon>Paenibacillaceae</taxon>
        <taxon>Paenibacillus</taxon>
    </lineage>
</organism>
<evidence type="ECO:0000313" key="1">
    <source>
        <dbReference type="EMBL" id="OPH47412.1"/>
    </source>
</evidence>